<evidence type="ECO:0000313" key="5">
    <source>
        <dbReference type="Proteomes" id="UP001642360"/>
    </source>
</evidence>
<dbReference type="EMBL" id="CAUOFW020004058">
    <property type="protein sequence ID" value="CAK9163586.1"/>
    <property type="molecule type" value="Genomic_DNA"/>
</dbReference>
<comment type="similarity">
    <text evidence="1">Belongs to the plant acyltransferase family.</text>
</comment>
<dbReference type="Pfam" id="PF02458">
    <property type="entry name" value="Transferase"/>
    <property type="match status" value="1"/>
</dbReference>
<organism evidence="4 5">
    <name type="scientific">Ilex paraguariensis</name>
    <name type="common">yerba mate</name>
    <dbReference type="NCBI Taxonomy" id="185542"/>
    <lineage>
        <taxon>Eukaryota</taxon>
        <taxon>Viridiplantae</taxon>
        <taxon>Streptophyta</taxon>
        <taxon>Embryophyta</taxon>
        <taxon>Tracheophyta</taxon>
        <taxon>Spermatophyta</taxon>
        <taxon>Magnoliopsida</taxon>
        <taxon>eudicotyledons</taxon>
        <taxon>Gunneridae</taxon>
        <taxon>Pentapetalae</taxon>
        <taxon>asterids</taxon>
        <taxon>campanulids</taxon>
        <taxon>Aquifoliales</taxon>
        <taxon>Aquifoliaceae</taxon>
        <taxon>Ilex</taxon>
    </lineage>
</organism>
<gene>
    <name evidence="4" type="ORF">ILEXP_LOCUS32639</name>
</gene>
<dbReference type="PANTHER" id="PTHR31623">
    <property type="entry name" value="F21J9.9"/>
    <property type="match status" value="1"/>
</dbReference>
<dbReference type="Gene3D" id="3.30.559.10">
    <property type="entry name" value="Chloramphenicol acetyltransferase-like domain"/>
    <property type="match status" value="1"/>
</dbReference>
<dbReference type="InterPro" id="IPR023213">
    <property type="entry name" value="CAT-like_dom_sf"/>
</dbReference>
<dbReference type="PANTHER" id="PTHR31623:SF82">
    <property type="entry name" value="DEACETYLVINDOLINE O-ACETYLTRANSFERASE"/>
    <property type="match status" value="1"/>
</dbReference>
<dbReference type="AlphaFoldDB" id="A0ABC8T648"/>
<accession>A0ABC8T648</accession>
<dbReference type="GO" id="GO:0016746">
    <property type="term" value="F:acyltransferase activity"/>
    <property type="evidence" value="ECO:0007669"/>
    <property type="project" value="UniProtKB-KW"/>
</dbReference>
<evidence type="ECO:0000256" key="3">
    <source>
        <dbReference type="ARBA" id="ARBA00023315"/>
    </source>
</evidence>
<evidence type="ECO:0000256" key="2">
    <source>
        <dbReference type="ARBA" id="ARBA00022679"/>
    </source>
</evidence>
<protein>
    <submittedName>
        <fullName evidence="4">Uncharacterized protein</fullName>
    </submittedName>
</protein>
<keyword evidence="3" id="KW-0012">Acyltransferase</keyword>
<keyword evidence="2" id="KW-0808">Transferase</keyword>
<evidence type="ECO:0000313" key="4">
    <source>
        <dbReference type="EMBL" id="CAK9163586.1"/>
    </source>
</evidence>
<reference evidence="4 5" key="1">
    <citation type="submission" date="2024-02" db="EMBL/GenBank/DDBJ databases">
        <authorList>
            <person name="Vignale AGUSTIN F."/>
            <person name="Sosa J E."/>
            <person name="Modenutti C."/>
        </authorList>
    </citation>
    <scope>NUCLEOTIDE SEQUENCE [LARGE SCALE GENOMIC DNA]</scope>
</reference>
<name>A0ABC8T648_9AQUA</name>
<dbReference type="Proteomes" id="UP001642360">
    <property type="component" value="Unassembled WGS sequence"/>
</dbReference>
<proteinExistence type="inferred from homology"/>
<keyword evidence="5" id="KW-1185">Reference proteome</keyword>
<comment type="caution">
    <text evidence="4">The sequence shown here is derived from an EMBL/GenBank/DDBJ whole genome shotgun (WGS) entry which is preliminary data.</text>
</comment>
<evidence type="ECO:0000256" key="1">
    <source>
        <dbReference type="ARBA" id="ARBA00009861"/>
    </source>
</evidence>
<sequence>MIIVDGSAITTFLGDWAATTRRQSDADQVSHYFIGNSILPVLNVPFIVPEIEVDLQSKCITRRYVFDGLKIENLQAMVLAGDSRGVVQNPSRVEVVTAQLYKCVMATTRLKLGYSRESALIQLVNMRPRMAPPLPTNFVGNFVWYFTISCPKESDHIKLH</sequence>